<protein>
    <submittedName>
        <fullName evidence="2">VOC family protein</fullName>
    </submittedName>
</protein>
<evidence type="ECO:0000313" key="3">
    <source>
        <dbReference type="Proteomes" id="UP001172728"/>
    </source>
</evidence>
<organism evidence="2 3">
    <name type="scientific">Demequina litoralis</name>
    <dbReference type="NCBI Taxonomy" id="3051660"/>
    <lineage>
        <taxon>Bacteria</taxon>
        <taxon>Bacillati</taxon>
        <taxon>Actinomycetota</taxon>
        <taxon>Actinomycetes</taxon>
        <taxon>Micrococcales</taxon>
        <taxon>Demequinaceae</taxon>
        <taxon>Demequina</taxon>
    </lineage>
</organism>
<dbReference type="EMBL" id="JAUHPW010000005">
    <property type="protein sequence ID" value="MDN4475752.1"/>
    <property type="molecule type" value="Genomic_DNA"/>
</dbReference>
<dbReference type="Gene3D" id="3.10.180.10">
    <property type="entry name" value="2,3-Dihydroxybiphenyl 1,2-Dioxygenase, domain 1"/>
    <property type="match status" value="1"/>
</dbReference>
<dbReference type="Proteomes" id="UP001172728">
    <property type="component" value="Unassembled WGS sequence"/>
</dbReference>
<sequence>MLSDSKAFASFSTNDIDKAQEFYGDTLGLDVKRWGDEGMGEMLWIPLPGGGRLFIYHKEDHQPATHTVLNFEVDDFDGEVAALRGKGVTFEVLEWTDETGIARDIEGRMPATAWFKDPAGNWILIGETMTEEA</sequence>
<dbReference type="PROSITE" id="PS51819">
    <property type="entry name" value="VOC"/>
    <property type="match status" value="1"/>
</dbReference>
<reference evidence="2" key="1">
    <citation type="submission" date="2023-06" db="EMBL/GenBank/DDBJ databases">
        <title>Sysu t00192.</title>
        <authorList>
            <person name="Gao L."/>
            <person name="Fang B.-Z."/>
            <person name="Li W.-J."/>
        </authorList>
    </citation>
    <scope>NUCLEOTIDE SEQUENCE</scope>
    <source>
        <strain evidence="2">SYSU T00192</strain>
    </source>
</reference>
<keyword evidence="3" id="KW-1185">Reference proteome</keyword>
<dbReference type="InterPro" id="IPR037523">
    <property type="entry name" value="VOC_core"/>
</dbReference>
<dbReference type="SUPFAM" id="SSF54593">
    <property type="entry name" value="Glyoxalase/Bleomycin resistance protein/Dihydroxybiphenyl dioxygenase"/>
    <property type="match status" value="1"/>
</dbReference>
<name>A0ABT8G9L1_9MICO</name>
<comment type="caution">
    <text evidence="2">The sequence shown here is derived from an EMBL/GenBank/DDBJ whole genome shotgun (WGS) entry which is preliminary data.</text>
</comment>
<gene>
    <name evidence="2" type="ORF">QQX09_07775</name>
</gene>
<accession>A0ABT8G9L1</accession>
<evidence type="ECO:0000313" key="2">
    <source>
        <dbReference type="EMBL" id="MDN4475752.1"/>
    </source>
</evidence>
<dbReference type="InterPro" id="IPR029068">
    <property type="entry name" value="Glyas_Bleomycin-R_OHBP_Dase"/>
</dbReference>
<dbReference type="InterPro" id="IPR004360">
    <property type="entry name" value="Glyas_Fos-R_dOase_dom"/>
</dbReference>
<feature type="domain" description="VOC" evidence="1">
    <location>
        <begin position="5"/>
        <end position="128"/>
    </location>
</feature>
<dbReference type="Pfam" id="PF00903">
    <property type="entry name" value="Glyoxalase"/>
    <property type="match status" value="1"/>
</dbReference>
<evidence type="ECO:0000259" key="1">
    <source>
        <dbReference type="PROSITE" id="PS51819"/>
    </source>
</evidence>
<proteinExistence type="predicted"/>
<dbReference type="RefSeq" id="WP_301133123.1">
    <property type="nucleotide sequence ID" value="NZ_JAUHPW010000005.1"/>
</dbReference>